<comment type="caution">
    <text evidence="1">The sequence shown here is derived from an EMBL/GenBank/DDBJ whole genome shotgun (WGS) entry which is preliminary data.</text>
</comment>
<dbReference type="PANTHER" id="PTHR14540:SF2">
    <property type="entry name" value="INTEGRATOR COMPLEX SUBUNIT 15"/>
    <property type="match status" value="1"/>
</dbReference>
<evidence type="ECO:0000313" key="2">
    <source>
        <dbReference type="Proteomes" id="UP001209878"/>
    </source>
</evidence>
<keyword evidence="2" id="KW-1185">Reference proteome</keyword>
<sequence length="401" mass="44335">MQSFHGQDLSERTRSALRRLEMCFSDSSSATASIPGLGGASEEQAAQIVDEHIFCQPPNADAVYYKLWFQKLSAIQELVILETLVDFYKNQTNESLCNSVFKTMFHAGMYDGRKELLYRLVSMAVGVECSHLLNSAAVWMQMQSCSSDVVVQLMKTLVHDYCHLLGGVESPLRRLPALSAHFTCNFITALCRSPGVANKPGITNDLLELFTEWILADPKLCLVSLSHSQNALLQPQRTTLWTSPTKPNTQTPVPGLVRCCLLGSLTDHRSGADGRCHSAPLWSKLHVALLQTICAFPSLPGAAQLELITLVDMQRIVMEVTEHIQKVAAPVNQDVTYRLLQVLQVALATGAFRCSLVDLRGIFKQIPPNRLLKILECQHLSSVPPQMHNVSVCRPLDLATS</sequence>
<dbReference type="Pfam" id="PF14964">
    <property type="entry name" value="INTS15"/>
    <property type="match status" value="1"/>
</dbReference>
<reference evidence="1" key="1">
    <citation type="journal article" date="2023" name="Mol. Biol. Evol.">
        <title>Third-Generation Sequencing Reveals the Adaptive Role of the Epigenome in Three Deep-Sea Polychaetes.</title>
        <authorList>
            <person name="Perez M."/>
            <person name="Aroh O."/>
            <person name="Sun Y."/>
            <person name="Lan Y."/>
            <person name="Juniper S.K."/>
            <person name="Young C.R."/>
            <person name="Angers B."/>
            <person name="Qian P.Y."/>
        </authorList>
    </citation>
    <scope>NUCLEOTIDE SEQUENCE</scope>
    <source>
        <strain evidence="1">R07B-5</strain>
    </source>
</reference>
<protein>
    <submittedName>
        <fullName evidence="1">Uncharacterized protein</fullName>
    </submittedName>
</protein>
<gene>
    <name evidence="1" type="ORF">NP493_245g01050</name>
</gene>
<dbReference type="PANTHER" id="PTHR14540">
    <property type="entry name" value="INTEGRATOR COMPLEX SUBUNIT 15"/>
    <property type="match status" value="1"/>
</dbReference>
<dbReference type="InterPro" id="IPR027844">
    <property type="entry name" value="INTS15"/>
</dbReference>
<dbReference type="AlphaFoldDB" id="A0AAD9NZ63"/>
<organism evidence="1 2">
    <name type="scientific">Ridgeia piscesae</name>
    <name type="common">Tubeworm</name>
    <dbReference type="NCBI Taxonomy" id="27915"/>
    <lineage>
        <taxon>Eukaryota</taxon>
        <taxon>Metazoa</taxon>
        <taxon>Spiralia</taxon>
        <taxon>Lophotrochozoa</taxon>
        <taxon>Annelida</taxon>
        <taxon>Polychaeta</taxon>
        <taxon>Sedentaria</taxon>
        <taxon>Canalipalpata</taxon>
        <taxon>Sabellida</taxon>
        <taxon>Siboglinidae</taxon>
        <taxon>Ridgeia</taxon>
    </lineage>
</organism>
<accession>A0AAD9NZ63</accession>
<dbReference type="EMBL" id="JAODUO010000244">
    <property type="protein sequence ID" value="KAK2185145.1"/>
    <property type="molecule type" value="Genomic_DNA"/>
</dbReference>
<proteinExistence type="predicted"/>
<evidence type="ECO:0000313" key="1">
    <source>
        <dbReference type="EMBL" id="KAK2185145.1"/>
    </source>
</evidence>
<name>A0AAD9NZ63_RIDPI</name>
<dbReference type="Proteomes" id="UP001209878">
    <property type="component" value="Unassembled WGS sequence"/>
</dbReference>